<gene>
    <name evidence="2" type="ORF">DFP72DRAFT_926709</name>
</gene>
<feature type="signal peptide" evidence="1">
    <location>
        <begin position="1"/>
        <end position="21"/>
    </location>
</feature>
<organism evidence="2 3">
    <name type="scientific">Ephemerocybe angulata</name>
    <dbReference type="NCBI Taxonomy" id="980116"/>
    <lineage>
        <taxon>Eukaryota</taxon>
        <taxon>Fungi</taxon>
        <taxon>Dikarya</taxon>
        <taxon>Basidiomycota</taxon>
        <taxon>Agaricomycotina</taxon>
        <taxon>Agaricomycetes</taxon>
        <taxon>Agaricomycetidae</taxon>
        <taxon>Agaricales</taxon>
        <taxon>Agaricineae</taxon>
        <taxon>Psathyrellaceae</taxon>
        <taxon>Ephemerocybe</taxon>
    </lineage>
</organism>
<sequence>MKVTIPSILLGMLSLSTCASAYLDYNELDTRDSTNSLLVERNAVEVPLQHSLRSFLEAAADVYQRALTDEHPTMVKVTVHVRYKGKPYAERPPSSVLCPKSWDAEEMRSRLVPKLKAKCTLHMGAAHNPAINSLQDNVWTDTLIVLDCN</sequence>
<proteinExistence type="predicted"/>
<dbReference type="EMBL" id="JACGCI010000109">
    <property type="protein sequence ID" value="KAF6745204.1"/>
    <property type="molecule type" value="Genomic_DNA"/>
</dbReference>
<comment type="caution">
    <text evidence="2">The sequence shown here is derived from an EMBL/GenBank/DDBJ whole genome shotgun (WGS) entry which is preliminary data.</text>
</comment>
<dbReference type="Proteomes" id="UP000521943">
    <property type="component" value="Unassembled WGS sequence"/>
</dbReference>
<name>A0A8H6LWZ8_9AGAR</name>
<evidence type="ECO:0000256" key="1">
    <source>
        <dbReference type="SAM" id="SignalP"/>
    </source>
</evidence>
<dbReference type="AlphaFoldDB" id="A0A8H6LWZ8"/>
<evidence type="ECO:0000313" key="3">
    <source>
        <dbReference type="Proteomes" id="UP000521943"/>
    </source>
</evidence>
<evidence type="ECO:0000313" key="2">
    <source>
        <dbReference type="EMBL" id="KAF6745204.1"/>
    </source>
</evidence>
<keyword evidence="3" id="KW-1185">Reference proteome</keyword>
<protein>
    <submittedName>
        <fullName evidence="2">Uncharacterized protein</fullName>
    </submittedName>
</protein>
<feature type="chain" id="PRO_5034241103" evidence="1">
    <location>
        <begin position="22"/>
        <end position="149"/>
    </location>
</feature>
<accession>A0A8H6LWZ8</accession>
<reference evidence="2 3" key="1">
    <citation type="submission" date="2020-07" db="EMBL/GenBank/DDBJ databases">
        <title>Comparative genomics of pyrophilous fungi reveals a link between fire events and developmental genes.</title>
        <authorList>
            <consortium name="DOE Joint Genome Institute"/>
            <person name="Steindorff A.S."/>
            <person name="Carver A."/>
            <person name="Calhoun S."/>
            <person name="Stillman K."/>
            <person name="Liu H."/>
            <person name="Lipzen A."/>
            <person name="Pangilinan J."/>
            <person name="Labutti K."/>
            <person name="Bruns T.D."/>
            <person name="Grigoriev I.V."/>
        </authorList>
    </citation>
    <scope>NUCLEOTIDE SEQUENCE [LARGE SCALE GENOMIC DNA]</scope>
    <source>
        <strain evidence="2 3">CBS 144469</strain>
    </source>
</reference>
<keyword evidence="1" id="KW-0732">Signal</keyword>